<gene>
    <name evidence="3" type="ORF">GCM10011613_29750</name>
</gene>
<proteinExistence type="predicted"/>
<sequence length="167" mass="18288">MKKLIAIAGICLVSVAAFADTKPSDASLNELLTLTDSKALVDGMWPQVEGMMNNAAKQALGNTTLNNEQQKVMEDANAKVAAVFKEEFSYDKMKPMMVSIYKESFSQEEVDGMIAFYKSKAGQAVTKKMPIVMQSTMANVQAQMSTVIPKIQKIQQDAIEQVKAKAK</sequence>
<comment type="caution">
    <text evidence="3">The sequence shown here is derived from an EMBL/GenBank/DDBJ whole genome shotgun (WGS) entry which is preliminary data.</text>
</comment>
<name>A0ABQ3BBI7_9GAMM</name>
<accession>A0ABQ3BBI7</accession>
<feature type="signal peptide" evidence="1">
    <location>
        <begin position="1"/>
        <end position="19"/>
    </location>
</feature>
<keyword evidence="4" id="KW-1185">Reference proteome</keyword>
<evidence type="ECO:0000313" key="4">
    <source>
        <dbReference type="Proteomes" id="UP000619761"/>
    </source>
</evidence>
<evidence type="ECO:0000259" key="2">
    <source>
        <dbReference type="Pfam" id="PF09832"/>
    </source>
</evidence>
<dbReference type="RefSeq" id="WP_189420036.1">
    <property type="nucleotide sequence ID" value="NZ_BMYZ01000003.1"/>
</dbReference>
<keyword evidence="1" id="KW-0732">Signal</keyword>
<dbReference type="EMBL" id="BMYZ01000003">
    <property type="protein sequence ID" value="GGY82955.1"/>
    <property type="molecule type" value="Genomic_DNA"/>
</dbReference>
<evidence type="ECO:0000313" key="3">
    <source>
        <dbReference type="EMBL" id="GGY82955.1"/>
    </source>
</evidence>
<reference evidence="4" key="1">
    <citation type="journal article" date="2019" name="Int. J. Syst. Evol. Microbiol.">
        <title>The Global Catalogue of Microorganisms (GCM) 10K type strain sequencing project: providing services to taxonomists for standard genome sequencing and annotation.</title>
        <authorList>
            <consortium name="The Broad Institute Genomics Platform"/>
            <consortium name="The Broad Institute Genome Sequencing Center for Infectious Disease"/>
            <person name="Wu L."/>
            <person name="Ma J."/>
        </authorList>
    </citation>
    <scope>NUCLEOTIDE SEQUENCE [LARGE SCALE GENOMIC DNA]</scope>
    <source>
        <strain evidence="4">KCTC 32239</strain>
    </source>
</reference>
<protein>
    <recommendedName>
        <fullName evidence="2">DUF2059 domain-containing protein</fullName>
    </recommendedName>
</protein>
<evidence type="ECO:0000256" key="1">
    <source>
        <dbReference type="SAM" id="SignalP"/>
    </source>
</evidence>
<dbReference type="Pfam" id="PF09832">
    <property type="entry name" value="DUF2059"/>
    <property type="match status" value="1"/>
</dbReference>
<dbReference type="InterPro" id="IPR018637">
    <property type="entry name" value="DUF2059"/>
</dbReference>
<feature type="domain" description="DUF2059" evidence="2">
    <location>
        <begin position="91"/>
        <end position="149"/>
    </location>
</feature>
<feature type="chain" id="PRO_5046219670" description="DUF2059 domain-containing protein" evidence="1">
    <location>
        <begin position="20"/>
        <end position="167"/>
    </location>
</feature>
<organism evidence="3 4">
    <name type="scientific">Cellvibrio zantedeschiae</name>
    <dbReference type="NCBI Taxonomy" id="1237077"/>
    <lineage>
        <taxon>Bacteria</taxon>
        <taxon>Pseudomonadati</taxon>
        <taxon>Pseudomonadota</taxon>
        <taxon>Gammaproteobacteria</taxon>
        <taxon>Cellvibrionales</taxon>
        <taxon>Cellvibrionaceae</taxon>
        <taxon>Cellvibrio</taxon>
    </lineage>
</organism>
<dbReference type="Proteomes" id="UP000619761">
    <property type="component" value="Unassembled WGS sequence"/>
</dbReference>